<name>A0A7G5H1B9_9BACT</name>
<dbReference type="AlphaFoldDB" id="A0A7G5H1B9"/>
<keyword evidence="2" id="KW-1185">Reference proteome</keyword>
<accession>A0A7G5H1B9</accession>
<dbReference type="EMBL" id="CP059732">
    <property type="protein sequence ID" value="QMW04911.1"/>
    <property type="molecule type" value="Genomic_DNA"/>
</dbReference>
<evidence type="ECO:0000313" key="1">
    <source>
        <dbReference type="EMBL" id="QMW04911.1"/>
    </source>
</evidence>
<organism evidence="1 2">
    <name type="scientific">Spirosoma foliorum</name>
    <dbReference type="NCBI Taxonomy" id="2710596"/>
    <lineage>
        <taxon>Bacteria</taxon>
        <taxon>Pseudomonadati</taxon>
        <taxon>Bacteroidota</taxon>
        <taxon>Cytophagia</taxon>
        <taxon>Cytophagales</taxon>
        <taxon>Cytophagaceae</taxon>
        <taxon>Spirosoma</taxon>
    </lineage>
</organism>
<dbReference type="Proteomes" id="UP000515369">
    <property type="component" value="Chromosome"/>
</dbReference>
<dbReference type="RefSeq" id="WP_182462263.1">
    <property type="nucleotide sequence ID" value="NZ_CP059732.1"/>
</dbReference>
<protein>
    <submittedName>
        <fullName evidence="1">Uncharacterized protein</fullName>
    </submittedName>
</protein>
<reference evidence="1 2" key="1">
    <citation type="submission" date="2020-07" db="EMBL/GenBank/DDBJ databases">
        <title>Spirosoma foliorum sp. nov., isolated from the leaves on the Nejang mountain Korea, Republic of.</title>
        <authorList>
            <person name="Ho H."/>
            <person name="Lee Y.-J."/>
            <person name="Nurcahyanto D.-A."/>
            <person name="Kim S.-G."/>
        </authorList>
    </citation>
    <scope>NUCLEOTIDE SEQUENCE [LARGE SCALE GENOMIC DNA]</scope>
    <source>
        <strain evidence="1 2">PL0136</strain>
    </source>
</reference>
<evidence type="ECO:0000313" key="2">
    <source>
        <dbReference type="Proteomes" id="UP000515369"/>
    </source>
</evidence>
<proteinExistence type="predicted"/>
<gene>
    <name evidence="1" type="ORF">H3H32_08420</name>
</gene>
<dbReference type="KEGG" id="sfol:H3H32_08420"/>
<sequence>MYLTTFLTLAHRLQITVLNRVYGYCRSFGKSDKGASTTSLFKITAGVSAADPRY</sequence>